<dbReference type="NCBIfam" id="TIGR04183">
    <property type="entry name" value="Por_Secre_tail"/>
    <property type="match status" value="1"/>
</dbReference>
<dbReference type="Pfam" id="PF18911">
    <property type="entry name" value="PKD_4"/>
    <property type="match status" value="1"/>
</dbReference>
<accession>A0ABP8N610</accession>
<dbReference type="PROSITE" id="PS50093">
    <property type="entry name" value="PKD"/>
    <property type="match status" value="2"/>
</dbReference>
<dbReference type="InterPro" id="IPR013783">
    <property type="entry name" value="Ig-like_fold"/>
</dbReference>
<dbReference type="Pfam" id="PF18962">
    <property type="entry name" value="Por_Secre_tail"/>
    <property type="match status" value="1"/>
</dbReference>
<proteinExistence type="predicted"/>
<dbReference type="SUPFAM" id="SSF49299">
    <property type="entry name" value="PKD domain"/>
    <property type="match status" value="2"/>
</dbReference>
<comment type="caution">
    <text evidence="2">The sequence shown here is derived from an EMBL/GenBank/DDBJ whole genome shotgun (WGS) entry which is preliminary data.</text>
</comment>
<sequence length="341" mass="36506">MAGTVASGSNTISIYSGEGQNAYFTILDTAGYVHELQQIHGIGFYDFANKIAAGKNGNLYIGGKVENNIWGGSVAPYTSVGGDSDYFIMKYGVDCGCTVMPVANYTHAGTDLVKNFTYTGTSGVDSVRWSFGDGGTSTSLAPSHTYSMAGTYTVCVRVYSPCGNDMRCYEVPVSCTVSPDAHYIDTGNAVHGFIYTGTTGTYYDSVRWDFGDGAHDTGIHVIHTYPVVTDTFHVCVKVYTRCGTDTFCKDVIVTAPSVSSLVQEPINIKIFPNPATNSLYISGHTGRTDYRLLNVVGVAVQQGTLSAGTAVVQLSDLPPGHYLLELNGDNGTRKVVRVIRE</sequence>
<dbReference type="InterPro" id="IPR026444">
    <property type="entry name" value="Secre_tail"/>
</dbReference>
<dbReference type="EMBL" id="BAABFA010000005">
    <property type="protein sequence ID" value="GAA4461908.1"/>
    <property type="molecule type" value="Genomic_DNA"/>
</dbReference>
<evidence type="ECO:0000313" key="3">
    <source>
        <dbReference type="Proteomes" id="UP001500067"/>
    </source>
</evidence>
<dbReference type="SMART" id="SM00089">
    <property type="entry name" value="PKD"/>
    <property type="match status" value="2"/>
</dbReference>
<organism evidence="2 3">
    <name type="scientific">Nemorincola caseinilytica</name>
    <dbReference type="NCBI Taxonomy" id="2054315"/>
    <lineage>
        <taxon>Bacteria</taxon>
        <taxon>Pseudomonadati</taxon>
        <taxon>Bacteroidota</taxon>
        <taxon>Chitinophagia</taxon>
        <taxon>Chitinophagales</taxon>
        <taxon>Chitinophagaceae</taxon>
        <taxon>Nemorincola</taxon>
    </lineage>
</organism>
<dbReference type="InterPro" id="IPR000601">
    <property type="entry name" value="PKD_dom"/>
</dbReference>
<dbReference type="Gene3D" id="2.60.40.10">
    <property type="entry name" value="Immunoglobulins"/>
    <property type="match status" value="2"/>
</dbReference>
<name>A0ABP8N610_9BACT</name>
<evidence type="ECO:0000313" key="2">
    <source>
        <dbReference type="EMBL" id="GAA4461908.1"/>
    </source>
</evidence>
<dbReference type="InterPro" id="IPR022409">
    <property type="entry name" value="PKD/Chitinase_dom"/>
</dbReference>
<feature type="domain" description="PKD" evidence="1">
    <location>
        <begin position="116"/>
        <end position="164"/>
    </location>
</feature>
<keyword evidence="3" id="KW-1185">Reference proteome</keyword>
<dbReference type="CDD" id="cd00146">
    <property type="entry name" value="PKD"/>
    <property type="match status" value="1"/>
</dbReference>
<dbReference type="Proteomes" id="UP001500067">
    <property type="component" value="Unassembled WGS sequence"/>
</dbReference>
<reference evidence="3" key="1">
    <citation type="journal article" date="2019" name="Int. J. Syst. Evol. Microbiol.">
        <title>The Global Catalogue of Microorganisms (GCM) 10K type strain sequencing project: providing services to taxonomists for standard genome sequencing and annotation.</title>
        <authorList>
            <consortium name="The Broad Institute Genomics Platform"/>
            <consortium name="The Broad Institute Genome Sequencing Center for Infectious Disease"/>
            <person name="Wu L."/>
            <person name="Ma J."/>
        </authorList>
    </citation>
    <scope>NUCLEOTIDE SEQUENCE [LARGE SCALE GENOMIC DNA]</scope>
    <source>
        <strain evidence="3">JCM 32105</strain>
    </source>
</reference>
<feature type="domain" description="PKD" evidence="1">
    <location>
        <begin position="205"/>
        <end position="225"/>
    </location>
</feature>
<evidence type="ECO:0000259" key="1">
    <source>
        <dbReference type="PROSITE" id="PS50093"/>
    </source>
</evidence>
<gene>
    <name evidence="2" type="ORF">GCM10023093_07500</name>
</gene>
<dbReference type="InterPro" id="IPR035986">
    <property type="entry name" value="PKD_dom_sf"/>
</dbReference>
<protein>
    <recommendedName>
        <fullName evidence="1">PKD domain-containing protein</fullName>
    </recommendedName>
</protein>